<accession>A0A084W035</accession>
<protein>
    <submittedName>
        <fullName evidence="2 3">Cytochrome b561-like protein</fullName>
    </submittedName>
</protein>
<name>A0A084W035_ANOSI</name>
<proteinExistence type="predicted"/>
<feature type="region of interest" description="Disordered" evidence="1">
    <location>
        <begin position="1"/>
        <end position="86"/>
    </location>
</feature>
<dbReference type="EnsemblMetazoa" id="ASIC011492-RA">
    <property type="protein sequence ID" value="ASIC011492-PA"/>
    <property type="gene ID" value="ASIC011492"/>
</dbReference>
<feature type="compositionally biased region" description="Basic and acidic residues" evidence="1">
    <location>
        <begin position="58"/>
        <end position="76"/>
    </location>
</feature>
<reference evidence="2 4" key="1">
    <citation type="journal article" date="2014" name="BMC Genomics">
        <title>Genome sequence of Anopheles sinensis provides insight into genetics basis of mosquito competence for malaria parasites.</title>
        <authorList>
            <person name="Zhou D."/>
            <person name="Zhang D."/>
            <person name="Ding G."/>
            <person name="Shi L."/>
            <person name="Hou Q."/>
            <person name="Ye Y."/>
            <person name="Xu Y."/>
            <person name="Zhou H."/>
            <person name="Xiong C."/>
            <person name="Li S."/>
            <person name="Yu J."/>
            <person name="Hong S."/>
            <person name="Yu X."/>
            <person name="Zou P."/>
            <person name="Chen C."/>
            <person name="Chang X."/>
            <person name="Wang W."/>
            <person name="Lv Y."/>
            <person name="Sun Y."/>
            <person name="Ma L."/>
            <person name="Shen B."/>
            <person name="Zhu C."/>
        </authorList>
    </citation>
    <scope>NUCLEOTIDE SEQUENCE [LARGE SCALE GENOMIC DNA]</scope>
</reference>
<evidence type="ECO:0000256" key="1">
    <source>
        <dbReference type="SAM" id="MobiDB-lite"/>
    </source>
</evidence>
<organism evidence="2">
    <name type="scientific">Anopheles sinensis</name>
    <name type="common">Mosquito</name>
    <dbReference type="NCBI Taxonomy" id="74873"/>
    <lineage>
        <taxon>Eukaryota</taxon>
        <taxon>Metazoa</taxon>
        <taxon>Ecdysozoa</taxon>
        <taxon>Arthropoda</taxon>
        <taxon>Hexapoda</taxon>
        <taxon>Insecta</taxon>
        <taxon>Pterygota</taxon>
        <taxon>Neoptera</taxon>
        <taxon>Endopterygota</taxon>
        <taxon>Diptera</taxon>
        <taxon>Nematocera</taxon>
        <taxon>Culicoidea</taxon>
        <taxon>Culicidae</taxon>
        <taxon>Anophelinae</taxon>
        <taxon>Anopheles</taxon>
    </lineage>
</organism>
<dbReference type="Proteomes" id="UP000030765">
    <property type="component" value="Unassembled WGS sequence"/>
</dbReference>
<reference evidence="3" key="2">
    <citation type="submission" date="2020-05" db="UniProtKB">
        <authorList>
            <consortium name="EnsemblMetazoa"/>
        </authorList>
    </citation>
    <scope>IDENTIFICATION</scope>
</reference>
<dbReference type="AlphaFoldDB" id="A0A084W035"/>
<gene>
    <name evidence="2" type="ORF">ZHAS_00011492</name>
</gene>
<keyword evidence="4" id="KW-1185">Reference proteome</keyword>
<feature type="compositionally biased region" description="Polar residues" evidence="1">
    <location>
        <begin position="20"/>
        <end position="29"/>
    </location>
</feature>
<evidence type="ECO:0000313" key="4">
    <source>
        <dbReference type="Proteomes" id="UP000030765"/>
    </source>
</evidence>
<dbReference type="EMBL" id="KE525262">
    <property type="protein sequence ID" value="KFB43579.1"/>
    <property type="molecule type" value="Genomic_DNA"/>
</dbReference>
<evidence type="ECO:0000313" key="2">
    <source>
        <dbReference type="EMBL" id="KFB43579.1"/>
    </source>
</evidence>
<dbReference type="VEuPathDB" id="VectorBase:ASIC011492"/>
<dbReference type="EMBL" id="ATLV01019082">
    <property type="status" value="NOT_ANNOTATED_CDS"/>
    <property type="molecule type" value="Genomic_DNA"/>
</dbReference>
<evidence type="ECO:0000313" key="3">
    <source>
        <dbReference type="EnsemblMetazoa" id="ASIC011492-PA"/>
    </source>
</evidence>
<sequence length="86" mass="9753">MLRTHLFKNDAAKLNKKHNNSTPRSSENSFLLFPVCPTGGATKSMPEKTRALKSNESAYRKNSFEHRNEAKNERKTFATGRLESVV</sequence>